<accession>A0A6J6GJQ1</accession>
<evidence type="ECO:0000313" key="2">
    <source>
        <dbReference type="EMBL" id="CAB4601496.1"/>
    </source>
</evidence>
<organism evidence="2">
    <name type="scientific">freshwater metagenome</name>
    <dbReference type="NCBI Taxonomy" id="449393"/>
    <lineage>
        <taxon>unclassified sequences</taxon>
        <taxon>metagenomes</taxon>
        <taxon>ecological metagenomes</taxon>
    </lineage>
</organism>
<evidence type="ECO:0000256" key="1">
    <source>
        <dbReference type="SAM" id="Phobius"/>
    </source>
</evidence>
<keyword evidence="1" id="KW-0812">Transmembrane</keyword>
<proteinExistence type="predicted"/>
<reference evidence="2" key="1">
    <citation type="submission" date="2020-05" db="EMBL/GenBank/DDBJ databases">
        <authorList>
            <person name="Chiriac C."/>
            <person name="Salcher M."/>
            <person name="Ghai R."/>
            <person name="Kavagutti S V."/>
        </authorList>
    </citation>
    <scope>NUCLEOTIDE SEQUENCE</scope>
</reference>
<dbReference type="AlphaFoldDB" id="A0A6J6GJQ1"/>
<dbReference type="EMBL" id="CAEZUI010000121">
    <property type="protein sequence ID" value="CAB4601496.1"/>
    <property type="molecule type" value="Genomic_DNA"/>
</dbReference>
<gene>
    <name evidence="2" type="ORF">UFOPK1807_00867</name>
</gene>
<protein>
    <submittedName>
        <fullName evidence="2">Unannotated protein</fullName>
    </submittedName>
</protein>
<keyword evidence="1" id="KW-0472">Membrane</keyword>
<keyword evidence="1" id="KW-1133">Transmembrane helix</keyword>
<feature type="transmembrane region" description="Helical" evidence="1">
    <location>
        <begin position="27"/>
        <end position="48"/>
    </location>
</feature>
<sequence length="404" mass="41566">MAKGEVRPNADYYCDDPVTPAVKRRNFGALTSSVMLIVAGLFLSNTFAANISLSSGAGVEFGQGVSMTTACSGSQALTVTPYSTFVNSSGAGSYYFSSIKVSGIPSSCNGFDFTINAYNSSGNSPLAIFNTSSTSAVVHNNAGTFQLGVGTTTGASISSGSGTFTITFTDPVATSGAVSRVTLQTGEHVAGLTLCQQGITCSIGDIGPGGGNIFYYSSAGFNCGPTFTSTGSPTNGLCHYLEAAPSSAASGTFPYASTGFDNLDISTIPSDTNADYTSAAIGLGYKNSIAVVNQGNNSTSAAVAARAYQGGAKNDWYLPSQSELNQMCKWARGVAWTSDTTVCSGGTLNLGTGAGLGASGFVSNFYWSSSERESSNGWGIYFSGPTPDYLSKFHVRYIRPVRAF</sequence>
<name>A0A6J6GJQ1_9ZZZZ</name>